<accession>A0A7X3C3R3</accession>
<gene>
    <name evidence="2" type="ORF">GM612_09035</name>
</gene>
<reference evidence="2 3" key="1">
    <citation type="submission" date="2019-11" db="EMBL/GenBank/DDBJ databases">
        <title>Lactobacillus sp. nov. CRM56-3, isolated from fermented tea leaves.</title>
        <authorList>
            <person name="Phuengjayaem S."/>
            <person name="Tanasupawat S."/>
        </authorList>
    </citation>
    <scope>NUCLEOTIDE SEQUENCE [LARGE SCALE GENOMIC DNA]</scope>
    <source>
        <strain evidence="2 3">CRM56-3</strain>
    </source>
</reference>
<proteinExistence type="predicted"/>
<dbReference type="AlphaFoldDB" id="A0A7X3C3R3"/>
<dbReference type="Proteomes" id="UP000466388">
    <property type="component" value="Unassembled WGS sequence"/>
</dbReference>
<keyword evidence="1" id="KW-1133">Transmembrane helix</keyword>
<evidence type="ECO:0000256" key="1">
    <source>
        <dbReference type="SAM" id="Phobius"/>
    </source>
</evidence>
<comment type="caution">
    <text evidence="2">The sequence shown here is derived from an EMBL/GenBank/DDBJ whole genome shotgun (WGS) entry which is preliminary data.</text>
</comment>
<feature type="transmembrane region" description="Helical" evidence="1">
    <location>
        <begin position="88"/>
        <end position="106"/>
    </location>
</feature>
<name>A0A7X3C3R3_9LACO</name>
<evidence type="ECO:0000313" key="3">
    <source>
        <dbReference type="Proteomes" id="UP000466388"/>
    </source>
</evidence>
<organism evidence="2 3">
    <name type="scientific">Secundilactobacillus folii</name>
    <dbReference type="NCBI Taxonomy" id="2678357"/>
    <lineage>
        <taxon>Bacteria</taxon>
        <taxon>Bacillati</taxon>
        <taxon>Bacillota</taxon>
        <taxon>Bacilli</taxon>
        <taxon>Lactobacillales</taxon>
        <taxon>Lactobacillaceae</taxon>
        <taxon>Secundilactobacillus</taxon>
    </lineage>
</organism>
<sequence>MVKWLRHSKSAMWLTTLIRLYLAYEWISGGVEKITSGFSAKGFIMGAINHPVMTPENTQAYKLYTAFLKSVVAPNVNVFSFVVSWGELLVGLGLLFGALATAAAFFGMLMNFAYLFAGTVSVNPLFLILEFIILVAGYNASKIGLDHWIVPWMRDRVGWLKRSVD</sequence>
<keyword evidence="1" id="KW-0472">Membrane</keyword>
<dbReference type="RefSeq" id="WP_155432053.1">
    <property type="nucleotide sequence ID" value="NZ_WNJO01000010.1"/>
</dbReference>
<dbReference type="EMBL" id="WNJO01000010">
    <property type="protein sequence ID" value="MTV82787.1"/>
    <property type="molecule type" value="Genomic_DNA"/>
</dbReference>
<keyword evidence="1" id="KW-0812">Transmembrane</keyword>
<dbReference type="PANTHER" id="PTHR39157">
    <property type="entry name" value="INTEGRAL MEMBRANE PROTEIN-RELATED"/>
    <property type="match status" value="1"/>
</dbReference>
<protein>
    <submittedName>
        <fullName evidence="2">DoxX family membrane protein</fullName>
    </submittedName>
</protein>
<feature type="transmembrane region" description="Helical" evidence="1">
    <location>
        <begin position="112"/>
        <end position="138"/>
    </location>
</feature>
<evidence type="ECO:0000313" key="2">
    <source>
        <dbReference type="EMBL" id="MTV82787.1"/>
    </source>
</evidence>
<dbReference type="PANTHER" id="PTHR39157:SF1">
    <property type="entry name" value="DOXX FAMILY PROTEIN"/>
    <property type="match status" value="1"/>
</dbReference>
<keyword evidence="3" id="KW-1185">Reference proteome</keyword>